<keyword evidence="3" id="KW-1185">Reference proteome</keyword>
<name>A0A2P7MWP5_9CYAN</name>
<reference evidence="2" key="1">
    <citation type="journal article" date="2018" name="Environ. Microbiol.">
        <title>Ecological and genomic features of two widespread freshwater picocyanobacteria.</title>
        <authorList>
            <person name="Cabello-Yeves P.J."/>
            <person name="Picazo A."/>
            <person name="Camacho A."/>
            <person name="Callieri C."/>
            <person name="Rosselli R."/>
            <person name="Roda-Garcia J.J."/>
            <person name="Coutinho F.H."/>
            <person name="Rodriguez-Valera F."/>
        </authorList>
    </citation>
    <scope>NUCLEOTIDE SEQUENCE [LARGE SCALE GENOMIC DNA]</scope>
    <source>
        <strain evidence="2">Tous</strain>
    </source>
</reference>
<sequence>MEPDAIPPAPKWQPSVTSVFSWQQQQERQNELEQELAKTREELLAMQALLEDLPGLFEDKFQQRLQPMLDQQQRLLSDNANLSQHLLQLQPGSDTSTQRLLLPQQKPARPRLRQALLHAFGFSPNQEP</sequence>
<evidence type="ECO:0000256" key="1">
    <source>
        <dbReference type="SAM" id="MobiDB-lite"/>
    </source>
</evidence>
<gene>
    <name evidence="2" type="ORF">C7K55_06315</name>
</gene>
<feature type="region of interest" description="Disordered" evidence="1">
    <location>
        <begin position="1"/>
        <end position="24"/>
    </location>
</feature>
<organism evidence="2 3">
    <name type="scientific">Cyanobium usitatum str. Tous</name>
    <dbReference type="NCBI Taxonomy" id="2116684"/>
    <lineage>
        <taxon>Bacteria</taxon>
        <taxon>Bacillati</taxon>
        <taxon>Cyanobacteriota</taxon>
        <taxon>Cyanophyceae</taxon>
        <taxon>Synechococcales</taxon>
        <taxon>Prochlorococcaceae</taxon>
        <taxon>Cyanobium</taxon>
    </lineage>
</organism>
<evidence type="ECO:0000313" key="3">
    <source>
        <dbReference type="Proteomes" id="UP000243002"/>
    </source>
</evidence>
<dbReference type="Proteomes" id="UP000243002">
    <property type="component" value="Unassembled WGS sequence"/>
</dbReference>
<evidence type="ECO:0000313" key="2">
    <source>
        <dbReference type="EMBL" id="PSJ05656.1"/>
    </source>
</evidence>
<protein>
    <submittedName>
        <fullName evidence="2">Uncharacterized protein</fullName>
    </submittedName>
</protein>
<proteinExistence type="predicted"/>
<dbReference type="EMBL" id="PXXO01000006">
    <property type="protein sequence ID" value="PSJ05656.1"/>
    <property type="molecule type" value="Genomic_DNA"/>
</dbReference>
<comment type="caution">
    <text evidence="2">The sequence shown here is derived from an EMBL/GenBank/DDBJ whole genome shotgun (WGS) entry which is preliminary data.</text>
</comment>
<feature type="compositionally biased region" description="Pro residues" evidence="1">
    <location>
        <begin position="1"/>
        <end position="11"/>
    </location>
</feature>
<accession>A0A2P7MWP5</accession>
<dbReference type="AlphaFoldDB" id="A0A2P7MWP5"/>
<dbReference type="RefSeq" id="WP_106502590.1">
    <property type="nucleotide sequence ID" value="NZ_PXXO01000006.1"/>
</dbReference>